<sequence length="316" mass="36410">MSSSNKIPGLSGKDNSSSGSGNNDNGKNFNKKRTKLYNSRLIRSEQSDPAFTNAVQLKNDLNNTNKKFNKKEILNRDNIPNKLDIPSFLNSRKYEIKEFQNSQFRSKNSSSTRVFQSLPRSMRRRTASHNVRRIPKRMRKKALKEMGLSLNSSKLNYNNDNNDNARLETKGVTVTGKPVKDKHPRGRILYKLRREMKLLKYAGKYKLNGNLISGEIINASKINLRGRLKYLKNEINKIENERNKINENDIDNNDNIDTDIDTDIDISNLDPNCLKFKDITNNKTFLKLLNNKLDMQQDRKNLNGLQHIGGLLKELK</sequence>
<protein>
    <submittedName>
        <fullName evidence="1">Unnamed protein product</fullName>
    </submittedName>
</protein>
<organism evidence="1 2">
    <name type="scientific">Candida boidinii</name>
    <name type="common">Yeast</name>
    <dbReference type="NCBI Taxonomy" id="5477"/>
    <lineage>
        <taxon>Eukaryota</taxon>
        <taxon>Fungi</taxon>
        <taxon>Dikarya</taxon>
        <taxon>Ascomycota</taxon>
        <taxon>Saccharomycotina</taxon>
        <taxon>Pichiomycetes</taxon>
        <taxon>Pichiales</taxon>
        <taxon>Pichiaceae</taxon>
        <taxon>Ogataea</taxon>
        <taxon>Ogataea/Candida clade</taxon>
    </lineage>
</organism>
<proteinExistence type="predicted"/>
<gene>
    <name evidence="1" type="ORF">Cboi01_000244600</name>
</gene>
<name>A0ACB5TN44_CANBO</name>
<accession>A0ACB5TN44</accession>
<keyword evidence="2" id="KW-1185">Reference proteome</keyword>
<dbReference type="Proteomes" id="UP001165101">
    <property type="component" value="Unassembled WGS sequence"/>
</dbReference>
<comment type="caution">
    <text evidence="1">The sequence shown here is derived from an EMBL/GenBank/DDBJ whole genome shotgun (WGS) entry which is preliminary data.</text>
</comment>
<evidence type="ECO:0000313" key="2">
    <source>
        <dbReference type="Proteomes" id="UP001165101"/>
    </source>
</evidence>
<reference evidence="1" key="1">
    <citation type="submission" date="2023-04" db="EMBL/GenBank/DDBJ databases">
        <title>Candida boidinii NBRC 1967.</title>
        <authorList>
            <person name="Ichikawa N."/>
            <person name="Sato H."/>
            <person name="Tonouchi N."/>
        </authorList>
    </citation>
    <scope>NUCLEOTIDE SEQUENCE</scope>
    <source>
        <strain evidence="1">NBRC 1967</strain>
    </source>
</reference>
<evidence type="ECO:0000313" key="1">
    <source>
        <dbReference type="EMBL" id="GME91788.1"/>
    </source>
</evidence>
<dbReference type="EMBL" id="BSXV01001109">
    <property type="protein sequence ID" value="GME91788.1"/>
    <property type="molecule type" value="Genomic_DNA"/>
</dbReference>